<dbReference type="InterPro" id="IPR001296">
    <property type="entry name" value="Glyco_trans_1"/>
</dbReference>
<keyword evidence="4" id="KW-1185">Reference proteome</keyword>
<reference evidence="4" key="1">
    <citation type="submission" date="2013-11" db="EMBL/GenBank/DDBJ databases">
        <title>Draft genome sequence from a member of Zhouia, isolated tidal flat.</title>
        <authorList>
            <person name="Jin H."/>
            <person name="Jeon C.O."/>
        </authorList>
    </citation>
    <scope>NUCLEOTIDE SEQUENCE [LARGE SCALE GENOMIC DNA]</scope>
    <source>
        <strain evidence="4">AD3</strain>
    </source>
</reference>
<dbReference type="PATRIC" id="fig|1286632.3.peg.905"/>
<evidence type="ECO:0000313" key="4">
    <source>
        <dbReference type="Proteomes" id="UP000018850"/>
    </source>
</evidence>
<protein>
    <submittedName>
        <fullName evidence="3">Group 1 glycosyl transferase</fullName>
    </submittedName>
</protein>
<dbReference type="CDD" id="cd03808">
    <property type="entry name" value="GT4_CapM-like"/>
    <property type="match status" value="1"/>
</dbReference>
<dbReference type="STRING" id="376730.SAMN04487906_3172"/>
<dbReference type="PANTHER" id="PTHR12526">
    <property type="entry name" value="GLYCOSYLTRANSFERASE"/>
    <property type="match status" value="1"/>
</dbReference>
<dbReference type="AlphaFoldDB" id="W2US99"/>
<accession>W2US99</accession>
<dbReference type="InterPro" id="IPR028098">
    <property type="entry name" value="Glyco_trans_4-like_N"/>
</dbReference>
<feature type="domain" description="Glycosyl transferase family 1" evidence="1">
    <location>
        <begin position="195"/>
        <end position="364"/>
    </location>
</feature>
<dbReference type="eggNOG" id="COG0438">
    <property type="taxonomic scope" value="Bacteria"/>
</dbReference>
<evidence type="ECO:0000259" key="2">
    <source>
        <dbReference type="Pfam" id="PF13477"/>
    </source>
</evidence>
<dbReference type="Proteomes" id="UP000018850">
    <property type="component" value="Unassembled WGS sequence"/>
</dbReference>
<evidence type="ECO:0000313" key="3">
    <source>
        <dbReference type="EMBL" id="ETN96212.1"/>
    </source>
</evidence>
<dbReference type="SUPFAM" id="SSF53756">
    <property type="entry name" value="UDP-Glycosyltransferase/glycogen phosphorylase"/>
    <property type="match status" value="1"/>
</dbReference>
<dbReference type="Pfam" id="PF13477">
    <property type="entry name" value="Glyco_trans_4_2"/>
    <property type="match status" value="1"/>
</dbReference>
<keyword evidence="3" id="KW-0808">Transferase</keyword>
<dbReference type="Pfam" id="PF00534">
    <property type="entry name" value="Glycos_transf_1"/>
    <property type="match status" value="1"/>
</dbReference>
<comment type="caution">
    <text evidence="3">The sequence shown here is derived from an EMBL/GenBank/DDBJ whole genome shotgun (WGS) entry which is preliminary data.</text>
</comment>
<proteinExistence type="predicted"/>
<dbReference type="PANTHER" id="PTHR12526:SF638">
    <property type="entry name" value="SPORE COAT PROTEIN SA"/>
    <property type="match status" value="1"/>
</dbReference>
<name>W2US99_9FLAO</name>
<dbReference type="EMBL" id="AYXY01000014">
    <property type="protein sequence ID" value="ETN96212.1"/>
    <property type="molecule type" value="Genomic_DNA"/>
</dbReference>
<gene>
    <name evidence="3" type="ORF">P278_09060</name>
</gene>
<sequence>MNPKKKLIRITTVPNSLGVLLRGQLKFMRDHFDVIGISSKGNKNRLKEIGKAEGIKTYAVEMTRKITPFKDIRSVYLLYKIFKKEKPFIVHSHTPKAGTVAMLAAKMAGVPHRLHTIAGLPLVEAKGFKRTLLNTVERFTYSCATKIYPNSTGLMDIVLEHSFTNEDKLKIIGKGSSNGIDTQYFDPLHYDEAFKNDLRNQLKIGANDFVFVFAGRLVRDKGINELVAAFNKLNKRYPKCKLLLLGSYEKKLDPLKPETESIIYTNDNIKFDGWKDDVRPYYAISNALVFPSYREGFPNVVLQATAMGLASIVSDINGCNEIITHDLNGLIIPVKDEQSIYFSMEYFLNHPEEVDRMAQNGRKHVLANYKQEYVWECLLNEYTSLENNYDHLMNTETDIN</sequence>
<feature type="domain" description="Glycosyltransferase subfamily 4-like N-terminal" evidence="2">
    <location>
        <begin position="26"/>
        <end position="149"/>
    </location>
</feature>
<dbReference type="RefSeq" id="WP_051413400.1">
    <property type="nucleotide sequence ID" value="NZ_AYXY01000014.1"/>
</dbReference>
<dbReference type="GO" id="GO:0016757">
    <property type="term" value="F:glycosyltransferase activity"/>
    <property type="evidence" value="ECO:0007669"/>
    <property type="project" value="InterPro"/>
</dbReference>
<reference evidence="3 4" key="2">
    <citation type="journal article" date="2016" name="Genome Announc.">
        <title>Draft Genome Sequence of Zhouia amylolytica AD3, Isolated from Tidal Flat Sediment.</title>
        <authorList>
            <person name="Jia B."/>
            <person name="Jin H.M."/>
            <person name="Lee H.J."/>
            <person name="Jeon C.O."/>
        </authorList>
    </citation>
    <scope>NUCLEOTIDE SEQUENCE [LARGE SCALE GENOMIC DNA]</scope>
    <source>
        <strain evidence="3 4">AD3</strain>
    </source>
</reference>
<dbReference type="Gene3D" id="3.40.50.2000">
    <property type="entry name" value="Glycogen Phosphorylase B"/>
    <property type="match status" value="2"/>
</dbReference>
<organism evidence="3 4">
    <name type="scientific">Zhouia amylolytica AD3</name>
    <dbReference type="NCBI Taxonomy" id="1286632"/>
    <lineage>
        <taxon>Bacteria</taxon>
        <taxon>Pseudomonadati</taxon>
        <taxon>Bacteroidota</taxon>
        <taxon>Flavobacteriia</taxon>
        <taxon>Flavobacteriales</taxon>
        <taxon>Flavobacteriaceae</taxon>
        <taxon>Zhouia</taxon>
    </lineage>
</organism>
<evidence type="ECO:0000259" key="1">
    <source>
        <dbReference type="Pfam" id="PF00534"/>
    </source>
</evidence>